<sequence>MRLTKHHGLGNDFLVGLVGEIPAELPSFVREICDRHTGIGADGLVLGLPGVEDADLTMLLHNADGSEAEMSGNGIRCLAQAHAMAHKTGAISLEIDTAGGRRRVDIDSDGARADAAVHMGSVGSGPGVADQILREAGESLIATAELGNPHLVIVVDDLETIDIAELGARYEAFYSQGINVECITARPDDNLDMLVWERGVGVTQACGTGATAAAVRAHEWGLVDEKVNVRMSGGEVQVIASEQPLLIGPTVYVASIELST</sequence>
<accession>A0A381N256</accession>
<name>A0A381N256_9ZZZZ</name>
<dbReference type="GO" id="GO:0005829">
    <property type="term" value="C:cytosol"/>
    <property type="evidence" value="ECO:0007669"/>
    <property type="project" value="TreeGrafter"/>
</dbReference>
<dbReference type="PANTHER" id="PTHR31689">
    <property type="entry name" value="DIAMINOPIMELATE EPIMERASE, CHLOROPLASTIC"/>
    <property type="match status" value="1"/>
</dbReference>
<reference evidence="3" key="1">
    <citation type="submission" date="2018-05" db="EMBL/GenBank/DDBJ databases">
        <authorList>
            <person name="Lanie J.A."/>
            <person name="Ng W.-L."/>
            <person name="Kazmierczak K.M."/>
            <person name="Andrzejewski T.M."/>
            <person name="Davidsen T.M."/>
            <person name="Wayne K.J."/>
            <person name="Tettelin H."/>
            <person name="Glass J.I."/>
            <person name="Rusch D."/>
            <person name="Podicherti R."/>
            <person name="Tsui H.-C.T."/>
            <person name="Winkler M.E."/>
        </authorList>
    </citation>
    <scope>NUCLEOTIDE SEQUENCE</scope>
</reference>
<evidence type="ECO:0008006" key="4">
    <source>
        <dbReference type="Google" id="ProtNLM"/>
    </source>
</evidence>
<protein>
    <recommendedName>
        <fullName evidence="4">Diaminopimelate epimerase</fullName>
    </recommendedName>
</protein>
<dbReference type="Pfam" id="PF01678">
    <property type="entry name" value="DAP_epimerase"/>
    <property type="match status" value="2"/>
</dbReference>
<dbReference type="HAMAP" id="MF_00197">
    <property type="entry name" value="DAP_epimerase"/>
    <property type="match status" value="1"/>
</dbReference>
<dbReference type="InterPro" id="IPR001653">
    <property type="entry name" value="DAP_epimerase_DapF"/>
</dbReference>
<organism evidence="3">
    <name type="scientific">marine metagenome</name>
    <dbReference type="NCBI Taxonomy" id="408172"/>
    <lineage>
        <taxon>unclassified sequences</taxon>
        <taxon>metagenomes</taxon>
        <taxon>ecological metagenomes</taxon>
    </lineage>
</organism>
<dbReference type="PANTHER" id="PTHR31689:SF0">
    <property type="entry name" value="DIAMINOPIMELATE EPIMERASE"/>
    <property type="match status" value="1"/>
</dbReference>
<evidence type="ECO:0000313" key="3">
    <source>
        <dbReference type="EMBL" id="SUZ47748.1"/>
    </source>
</evidence>
<dbReference type="GO" id="GO:0008837">
    <property type="term" value="F:diaminopimelate epimerase activity"/>
    <property type="evidence" value="ECO:0007669"/>
    <property type="project" value="InterPro"/>
</dbReference>
<keyword evidence="2" id="KW-0413">Isomerase</keyword>
<dbReference type="NCBIfam" id="TIGR00652">
    <property type="entry name" value="DapF"/>
    <property type="match status" value="1"/>
</dbReference>
<comment type="similarity">
    <text evidence="1">Belongs to the diaminopimelate epimerase family.</text>
</comment>
<proteinExistence type="inferred from homology"/>
<dbReference type="SUPFAM" id="SSF54506">
    <property type="entry name" value="Diaminopimelate epimerase-like"/>
    <property type="match status" value="2"/>
</dbReference>
<gene>
    <name evidence="3" type="ORF">METZ01_LOCUS602</name>
</gene>
<evidence type="ECO:0000256" key="2">
    <source>
        <dbReference type="ARBA" id="ARBA00023235"/>
    </source>
</evidence>
<dbReference type="EMBL" id="UINC01000033">
    <property type="protein sequence ID" value="SUZ47748.1"/>
    <property type="molecule type" value="Genomic_DNA"/>
</dbReference>
<dbReference type="Gene3D" id="3.10.310.10">
    <property type="entry name" value="Diaminopimelate Epimerase, Chain A, domain 1"/>
    <property type="match status" value="2"/>
</dbReference>
<dbReference type="AlphaFoldDB" id="A0A381N256"/>
<evidence type="ECO:0000256" key="1">
    <source>
        <dbReference type="ARBA" id="ARBA00010219"/>
    </source>
</evidence>
<dbReference type="GO" id="GO:0009089">
    <property type="term" value="P:lysine biosynthetic process via diaminopimelate"/>
    <property type="evidence" value="ECO:0007669"/>
    <property type="project" value="InterPro"/>
</dbReference>